<dbReference type="EMBL" id="AFBI03000005">
    <property type="protein sequence ID" value="EJW01535.1"/>
    <property type="molecule type" value="Genomic_DNA"/>
</dbReference>
<sequence>MWDKKQILNILNAHNILKNHHITNKTSSQIIMSTFAKTLNSEKNMAEETVLINKPYFCGMMMLSSLLFIIPLSILYLCNKYNLDKIYGPVAATSSVVFLLVLICIYVVYFENQEKQVKKVVKKLA</sequence>
<feature type="transmembrane region" description="Helical" evidence="1">
    <location>
        <begin position="55"/>
        <end position="74"/>
    </location>
</feature>
<evidence type="ECO:0000313" key="3">
    <source>
        <dbReference type="Proteomes" id="UP000003163"/>
    </source>
</evidence>
<reference evidence="2 3" key="1">
    <citation type="submission" date="2011-08" db="EMBL/GenBank/DDBJ databases">
        <authorList>
            <person name="Liu Z.J."/>
            <person name="Shi F.L."/>
            <person name="Lu J.Q."/>
            <person name="Li M."/>
            <person name="Wang Z.L."/>
        </authorList>
    </citation>
    <scope>NUCLEOTIDE SEQUENCE [LARGE SCALE GENOMIC DNA]</scope>
    <source>
        <strain evidence="2 3">USNM 41457</strain>
    </source>
</reference>
<reference evidence="3" key="2">
    <citation type="submission" date="2015-07" db="EMBL/GenBank/DDBJ databases">
        <title>Contrasting host-pathogen interactions and genome evolution in two generalist and specialist microsporidian pathogens of mosquitoes.</title>
        <authorList>
            <consortium name="The Broad Institute Genomics Platform"/>
            <consortium name="The Broad Institute Genome Sequencing Center for Infectious Disease"/>
            <person name="Cuomo C.A."/>
            <person name="Sanscrainte N.D."/>
            <person name="Goldberg J.M."/>
            <person name="Heiman D."/>
            <person name="Young S."/>
            <person name="Zeng Q."/>
            <person name="Becnel J.J."/>
            <person name="Birren B.W."/>
        </authorList>
    </citation>
    <scope>NUCLEOTIDE SEQUENCE [LARGE SCALE GENOMIC DNA]</scope>
    <source>
        <strain evidence="3">USNM 41457</strain>
    </source>
</reference>
<protein>
    <submittedName>
        <fullName evidence="2">Uncharacterized protein</fullName>
    </submittedName>
</protein>
<gene>
    <name evidence="2" type="ORF">EDEG_00426</name>
</gene>
<accession>J9DG02</accession>
<keyword evidence="1" id="KW-1133">Transmembrane helix</keyword>
<evidence type="ECO:0000256" key="1">
    <source>
        <dbReference type="SAM" id="Phobius"/>
    </source>
</evidence>
<feature type="transmembrane region" description="Helical" evidence="1">
    <location>
        <begin position="86"/>
        <end position="109"/>
    </location>
</feature>
<organism evidence="2 3">
    <name type="scientific">Edhazardia aedis (strain USNM 41457)</name>
    <name type="common">Microsporidian parasite</name>
    <dbReference type="NCBI Taxonomy" id="1003232"/>
    <lineage>
        <taxon>Eukaryota</taxon>
        <taxon>Fungi</taxon>
        <taxon>Fungi incertae sedis</taxon>
        <taxon>Microsporidia</taxon>
        <taxon>Edhazardia</taxon>
    </lineage>
</organism>
<keyword evidence="3" id="KW-1185">Reference proteome</keyword>
<dbReference type="VEuPathDB" id="MicrosporidiaDB:EDEG_00426"/>
<dbReference type="Proteomes" id="UP000003163">
    <property type="component" value="Unassembled WGS sequence"/>
</dbReference>
<keyword evidence="1" id="KW-0472">Membrane</keyword>
<dbReference type="HOGENOM" id="CLU_1992604_0_0_1"/>
<evidence type="ECO:0000313" key="2">
    <source>
        <dbReference type="EMBL" id="EJW01535.1"/>
    </source>
</evidence>
<comment type="caution">
    <text evidence="2">The sequence shown here is derived from an EMBL/GenBank/DDBJ whole genome shotgun (WGS) entry which is preliminary data.</text>
</comment>
<dbReference type="InParanoid" id="J9DG02"/>
<dbReference type="AlphaFoldDB" id="J9DG02"/>
<keyword evidence="1" id="KW-0812">Transmembrane</keyword>
<proteinExistence type="predicted"/>
<name>J9DG02_EDHAE</name>